<dbReference type="EMBL" id="CM022230">
    <property type="protein sequence ID" value="KAF7101255.1"/>
    <property type="molecule type" value="Genomic_DNA"/>
</dbReference>
<name>A0A9R1M5V9_WHEAT</name>
<proteinExistence type="predicted"/>
<feature type="non-terminal residue" evidence="2">
    <location>
        <position position="148"/>
    </location>
</feature>
<reference evidence="2" key="2">
    <citation type="submission" date="2020-03" db="EMBL/GenBank/DDBJ databases">
        <title>The second near-complete assembly of the hexaploid bread wheat (Triticum aestivum) genome.</title>
        <authorList>
            <person name="Zimin A.V."/>
            <person name="Puiu D."/>
            <person name="Shumante A."/>
            <person name="Alonge M."/>
            <person name="Salzberg S.L."/>
        </authorList>
    </citation>
    <scope>NUCLEOTIDE SEQUENCE</scope>
    <source>
        <tissue evidence="2">Leaf</tissue>
    </source>
</reference>
<protein>
    <submittedName>
        <fullName evidence="2">Uncharacterized protein</fullName>
    </submittedName>
</protein>
<feature type="non-terminal residue" evidence="2">
    <location>
        <position position="1"/>
    </location>
</feature>
<accession>A0A9R1M5V9</accession>
<feature type="compositionally biased region" description="Low complexity" evidence="1">
    <location>
        <begin position="120"/>
        <end position="132"/>
    </location>
</feature>
<comment type="caution">
    <text evidence="2">The sequence shown here is derived from an EMBL/GenBank/DDBJ whole genome shotgun (WGS) entry which is preliminary data.</text>
</comment>
<dbReference type="Proteomes" id="UP000815260">
    <property type="component" value="Chromosome 7B"/>
</dbReference>
<feature type="compositionally biased region" description="Basic residues" evidence="1">
    <location>
        <begin position="51"/>
        <end position="78"/>
    </location>
</feature>
<feature type="region of interest" description="Disordered" evidence="1">
    <location>
        <begin position="1"/>
        <end position="148"/>
    </location>
</feature>
<evidence type="ECO:0000313" key="2">
    <source>
        <dbReference type="EMBL" id="KAF7101255.1"/>
    </source>
</evidence>
<sequence>GRERGGGEAAVQEQLQGRGAVRQRGGHPLTPAPPQPRRALRLHLLLPRPPPRLRVRPQRHARRPPPPRQGRRRRHPHARVADPARHRRRDGRRAGLPPRAPSPAPRRQDDQHPPRRRVPRQGGRLRAVPAVPGRRRHAARVHGAAGHP</sequence>
<organism evidence="2">
    <name type="scientific">Triticum aestivum</name>
    <name type="common">Wheat</name>
    <dbReference type="NCBI Taxonomy" id="4565"/>
    <lineage>
        <taxon>Eukaryota</taxon>
        <taxon>Viridiplantae</taxon>
        <taxon>Streptophyta</taxon>
        <taxon>Embryophyta</taxon>
        <taxon>Tracheophyta</taxon>
        <taxon>Spermatophyta</taxon>
        <taxon>Magnoliopsida</taxon>
        <taxon>Liliopsida</taxon>
        <taxon>Poales</taxon>
        <taxon>Poaceae</taxon>
        <taxon>BOP clade</taxon>
        <taxon>Pooideae</taxon>
        <taxon>Triticodae</taxon>
        <taxon>Triticeae</taxon>
        <taxon>Triticinae</taxon>
        <taxon>Triticum</taxon>
    </lineage>
</organism>
<gene>
    <name evidence="2" type="ORF">CFC21_102637</name>
</gene>
<evidence type="ECO:0000256" key="1">
    <source>
        <dbReference type="SAM" id="MobiDB-lite"/>
    </source>
</evidence>
<reference evidence="2" key="1">
    <citation type="journal article" date="2017" name="Gigascience">
        <title>The first near-complete assembly of the hexaploid bread wheat genome, Triticum aestivum.</title>
        <authorList>
            <person name="Zimin A.V."/>
            <person name="Puiu D."/>
            <person name="Hall R."/>
            <person name="Kingan S."/>
            <person name="Clavijo B.J."/>
            <person name="Salzberg S.L."/>
        </authorList>
    </citation>
    <scope>NUCLEOTIDE SEQUENCE</scope>
    <source>
        <tissue evidence="2">Leaf</tissue>
    </source>
</reference>
<dbReference type="AlphaFoldDB" id="A0A9R1M5V9"/>